<dbReference type="EMBL" id="KY000047">
    <property type="protein sequence ID" value="ASK44685.1"/>
    <property type="molecule type" value="Genomic_DNA"/>
</dbReference>
<reference evidence="1" key="1">
    <citation type="submission" date="2016-10" db="EMBL/GenBank/DDBJ databases">
        <title>Agrobacterium Ti plasmids: Classification based on T-DNA and Vir regions organization.</title>
        <authorList>
            <person name="Nabi N."/>
            <person name="Vial L."/>
            <person name="Ben Hafsa A."/>
            <person name="Chapulliot D."/>
            <person name="Berard A."/>
            <person name="Chauveau A."/>
            <person name="Le Paslier M.-C."/>
            <person name="Harzallah Skhiri F."/>
            <person name="Brunel D."/>
            <person name="Nesme X."/>
            <person name="Chaouachi M."/>
        </authorList>
    </citation>
    <scope>NUCLEOTIDE SEQUENCE</scope>
    <source>
        <strain evidence="1">CFBP2516</strain>
        <plasmid evidence="1">pTi_CFBP2516</plasmid>
    </source>
</reference>
<name>A0A2Z2PT76_AGRTU</name>
<keyword evidence="1" id="KW-0614">Plasmid</keyword>
<protein>
    <submittedName>
        <fullName evidence="1">Uncharacterized protein</fullName>
    </submittedName>
</protein>
<dbReference type="AlphaFoldDB" id="A0A2Z2PT76"/>
<proteinExistence type="predicted"/>
<sequence>MFNILTARDFYSVLVEDFDDFVAAPHSARRAMHCATTAYHLHEWVWGDWLSKNKTARDALGISARDRDLFLQWIDRYCVWFRIVQDLANGTKHFARDAGFETVFVGGFGEGGFGVGPYGKGYLVIDWGQEAGDQRWLPAAHLLEVVVRFWRDFFQRYLPSADLPVSRHHVD</sequence>
<organism evidence="1">
    <name type="scientific">Agrobacterium tumefaciens</name>
    <dbReference type="NCBI Taxonomy" id="358"/>
    <lineage>
        <taxon>Bacteria</taxon>
        <taxon>Pseudomonadati</taxon>
        <taxon>Pseudomonadota</taxon>
        <taxon>Alphaproteobacteria</taxon>
        <taxon>Hyphomicrobiales</taxon>
        <taxon>Rhizobiaceae</taxon>
        <taxon>Rhizobium/Agrobacterium group</taxon>
        <taxon>Agrobacterium</taxon>
        <taxon>Agrobacterium tumefaciens complex</taxon>
    </lineage>
</organism>
<accession>A0A2Z2PT76</accession>
<geneLocation type="plasmid" evidence="1">
    <name>pTi_CFBP2516</name>
</geneLocation>
<evidence type="ECO:0000313" key="1">
    <source>
        <dbReference type="EMBL" id="ASK44685.1"/>
    </source>
</evidence>
<dbReference type="RefSeq" id="WP_172691320.1">
    <property type="nucleotide sequence ID" value="NZ_KY000047.1"/>
</dbReference>